<gene>
    <name evidence="1" type="ORF">MLD38_011838</name>
</gene>
<sequence length="407" mass="44743">MLLPLVVLKIAPMDGGKIRTWLLLLLSCFLRDSTAQGQYRMFLRHLTAQPPTPSSVPGGFRPGFWRIVLSVGLGVLTGLIGALLFACLVRSFVHYMSRTPVLRGPVVFSPRISPKTLRTALEDESDPLGSSTGGRYRRAVLDNGLTVAVKSVELVDAGSPDKRQRKSVGRRVQKELEVLAGLRHANLMSLRAYLCETEQNRVLLVYDYMANGSLEDTMKRVREGGLELGWESRLRVAVGVIKGLQYLHFGCYPQVLHYNVKPSNVMLDAEYRARLADCGLAKIARDSSRTAGYSAPECLQNSRYTDKSDVFGFGTVLGVLLTGRDPTDPFFSGDAAAGGGTMGRWLRHLQQSGEAKEALDKSILGEEVEEDEMVMAVRIAVACLSELPADRPSSDELVPMLTQLHSF</sequence>
<accession>A0ACB9R4G5</accession>
<comment type="caution">
    <text evidence="1">The sequence shown here is derived from an EMBL/GenBank/DDBJ whole genome shotgun (WGS) entry which is preliminary data.</text>
</comment>
<organism evidence="1 2">
    <name type="scientific">Melastoma candidum</name>
    <dbReference type="NCBI Taxonomy" id="119954"/>
    <lineage>
        <taxon>Eukaryota</taxon>
        <taxon>Viridiplantae</taxon>
        <taxon>Streptophyta</taxon>
        <taxon>Embryophyta</taxon>
        <taxon>Tracheophyta</taxon>
        <taxon>Spermatophyta</taxon>
        <taxon>Magnoliopsida</taxon>
        <taxon>eudicotyledons</taxon>
        <taxon>Gunneridae</taxon>
        <taxon>Pentapetalae</taxon>
        <taxon>rosids</taxon>
        <taxon>malvids</taxon>
        <taxon>Myrtales</taxon>
        <taxon>Melastomataceae</taxon>
        <taxon>Melastomatoideae</taxon>
        <taxon>Melastomateae</taxon>
        <taxon>Melastoma</taxon>
    </lineage>
</organism>
<protein>
    <submittedName>
        <fullName evidence="1">Uncharacterized protein</fullName>
    </submittedName>
</protein>
<reference evidence="2" key="1">
    <citation type="journal article" date="2023" name="Front. Plant Sci.">
        <title>Chromosomal-level genome assembly of Melastoma candidum provides insights into trichome evolution.</title>
        <authorList>
            <person name="Zhong Y."/>
            <person name="Wu W."/>
            <person name="Sun C."/>
            <person name="Zou P."/>
            <person name="Liu Y."/>
            <person name="Dai S."/>
            <person name="Zhou R."/>
        </authorList>
    </citation>
    <scope>NUCLEOTIDE SEQUENCE [LARGE SCALE GENOMIC DNA]</scope>
</reference>
<name>A0ACB9R4G5_9MYRT</name>
<dbReference type="EMBL" id="CM042883">
    <property type="protein sequence ID" value="KAI4373754.1"/>
    <property type="molecule type" value="Genomic_DNA"/>
</dbReference>
<dbReference type="Proteomes" id="UP001057402">
    <property type="component" value="Chromosome 4"/>
</dbReference>
<proteinExistence type="predicted"/>
<keyword evidence="2" id="KW-1185">Reference proteome</keyword>
<evidence type="ECO:0000313" key="1">
    <source>
        <dbReference type="EMBL" id="KAI4373754.1"/>
    </source>
</evidence>
<evidence type="ECO:0000313" key="2">
    <source>
        <dbReference type="Proteomes" id="UP001057402"/>
    </source>
</evidence>